<dbReference type="EMBL" id="LR788921">
    <property type="protein sequence ID" value="CAB3264783.1"/>
    <property type="molecule type" value="mRNA"/>
</dbReference>
<dbReference type="GO" id="GO:0016559">
    <property type="term" value="P:peroxisome fission"/>
    <property type="evidence" value="ECO:0007669"/>
    <property type="project" value="InterPro"/>
</dbReference>
<gene>
    <name evidence="5" type="primary">Pex11a</name>
</gene>
<dbReference type="PANTHER" id="PTHR12652:SF50">
    <property type="entry name" value="PEROXIN 11"/>
    <property type="match status" value="1"/>
</dbReference>
<dbReference type="Pfam" id="PF05648">
    <property type="entry name" value="PEX11"/>
    <property type="match status" value="1"/>
</dbReference>
<dbReference type="PANTHER" id="PTHR12652">
    <property type="entry name" value="PEROXISOMAL BIOGENESIS FACTOR 11"/>
    <property type="match status" value="1"/>
</dbReference>
<keyword evidence="1" id="KW-0962">Peroxisome biogenesis</keyword>
<evidence type="ECO:0000256" key="2">
    <source>
        <dbReference type="ARBA" id="ARBA00023136"/>
    </source>
</evidence>
<dbReference type="GO" id="GO:0005778">
    <property type="term" value="C:peroxisomal membrane"/>
    <property type="evidence" value="ECO:0007669"/>
    <property type="project" value="UniProtKB-SubCell"/>
</dbReference>
<dbReference type="AlphaFoldDB" id="A0A6F9DP72"/>
<sequence>MDKFIEFSSKTQGRDKAYRVVQYASKLLGWGLQELEGNDEWVKKLSQLESHASLGRKFFRLGRSIESLRAAQVTINLVDPVLKTTLTVANINRALFLGVDNYLWMGKVGILKVDKGWDLTSSKFYFASIILSLVRDLYALYVGMIRLSSQAKLDSEDATKNSFRAKYYLHLLYHCLHENSEATIDLIKNICDLPLPGSKLGYFPNHNGFVGVCGTISSLIGVYQVANPRMKLRP</sequence>
<accession>A0A6F9DP72</accession>
<reference evidence="5" key="1">
    <citation type="submission" date="2020-04" db="EMBL/GenBank/DDBJ databases">
        <authorList>
            <person name="Neveu A P."/>
        </authorList>
    </citation>
    <scope>NUCLEOTIDE SEQUENCE</scope>
    <source>
        <tissue evidence="5">Whole embryo</tissue>
    </source>
</reference>
<name>A0A6F9DP72_9ASCI</name>
<dbReference type="InterPro" id="IPR008733">
    <property type="entry name" value="PEX11"/>
</dbReference>
<proteinExistence type="evidence at transcript level"/>
<evidence type="ECO:0000256" key="4">
    <source>
        <dbReference type="ARBA" id="ARBA00046271"/>
    </source>
</evidence>
<keyword evidence="3" id="KW-0576">Peroxisome</keyword>
<evidence type="ECO:0000313" key="5">
    <source>
        <dbReference type="EMBL" id="CAB3264783.1"/>
    </source>
</evidence>
<keyword evidence="2" id="KW-0472">Membrane</keyword>
<evidence type="ECO:0000256" key="1">
    <source>
        <dbReference type="ARBA" id="ARBA00022593"/>
    </source>
</evidence>
<organism evidence="5">
    <name type="scientific">Phallusia mammillata</name>
    <dbReference type="NCBI Taxonomy" id="59560"/>
    <lineage>
        <taxon>Eukaryota</taxon>
        <taxon>Metazoa</taxon>
        <taxon>Chordata</taxon>
        <taxon>Tunicata</taxon>
        <taxon>Ascidiacea</taxon>
        <taxon>Phlebobranchia</taxon>
        <taxon>Ascidiidae</taxon>
        <taxon>Phallusia</taxon>
    </lineage>
</organism>
<evidence type="ECO:0000256" key="3">
    <source>
        <dbReference type="ARBA" id="ARBA00023140"/>
    </source>
</evidence>
<comment type="subcellular location">
    <subcellularLocation>
        <location evidence="4">Peroxisome membrane</location>
    </subcellularLocation>
</comment>
<protein>
    <submittedName>
        <fullName evidence="5">Peroxisomal membrane protein 11A-like</fullName>
    </submittedName>
</protein>